<name>A0A1I4K804_METOL</name>
<dbReference type="NCBIfam" id="TIGR02556">
    <property type="entry name" value="cas_TM1802"/>
    <property type="match status" value="1"/>
</dbReference>
<gene>
    <name evidence="1" type="ORF">SAMN02910297_01657</name>
</gene>
<protein>
    <submittedName>
        <fullName evidence="1">CRISPR-associated protein, Csh1 family</fullName>
    </submittedName>
</protein>
<dbReference type="Pfam" id="PF09484">
    <property type="entry name" value="Cas_TM1802"/>
    <property type="match status" value="1"/>
</dbReference>
<dbReference type="InterPro" id="IPR013389">
    <property type="entry name" value="CRISPR-assoc_prot_Cas8b"/>
</dbReference>
<dbReference type="OrthoDB" id="131869at2157"/>
<dbReference type="RefSeq" id="WP_074798860.1">
    <property type="nucleotide sequence ID" value="NZ_FOTL01000034.1"/>
</dbReference>
<accession>A0A1I4K804</accession>
<dbReference type="Proteomes" id="UP000183442">
    <property type="component" value="Unassembled WGS sequence"/>
</dbReference>
<sequence length="605" mass="70887">MLNSLYELGKLWIEREDLNPIDVFLDAEKLKRSTKRVILVELDEISENQLKFSKISLKEYNPKDNLKYLYRSGSSRGTDITPSCLITELERTFNNKFFKWFEQNNDDDFLKAILNCLTDDKELIFDEILSVFNGLANSESNNVILTLAINSNDSFNYIGDYDIFKDILISKASEKYYKKDSKQIKGLGHCFLCDDEKEVFGLVSNSIGFAFSTPDKKGNVSDFNVENQWKQLPICGECALYLEAGKKFVEKYLSFREYGLTYYVIPNFLFDSKKAFNKLFNRIKRFENKMSYDDVAVAENKINDIVSDLNDVLEFKFLFFQASNNAFNILSYVESIIPSWMNKLYISQKEIIKLELFSEEYMKKIFSNEASGNFIKLLMGIEKEKIYPVLDNKWYVGFLRSFFSGYSFKIYLDLVSSVLSEKKLDFNFLLSRFMDEIRKNWRKEKNYQVKIDLFKSLSLFLLFNNLNLLKGGNFMLEEDVNLTYDVIDKILNTPDKKASFLLGSLTRRLTYKQYKELGSSPFINKLWGLSLDEKKIQKLYPMVLNKLREYDSAYPKLEQSISLNLLNAENNWKLTRDETSYYFTLGYTLAYAISNNKENNQNDKK</sequence>
<dbReference type="AlphaFoldDB" id="A0A1I4K804"/>
<dbReference type="EMBL" id="FOTL01000034">
    <property type="protein sequence ID" value="SFL74616.1"/>
    <property type="molecule type" value="Genomic_DNA"/>
</dbReference>
<evidence type="ECO:0000313" key="2">
    <source>
        <dbReference type="Proteomes" id="UP000183442"/>
    </source>
</evidence>
<reference evidence="2" key="1">
    <citation type="submission" date="2016-10" db="EMBL/GenBank/DDBJ databases">
        <authorList>
            <person name="Varghese N."/>
        </authorList>
    </citation>
    <scope>NUCLEOTIDE SEQUENCE [LARGE SCALE GENOMIC DNA]</scope>
    <source>
        <strain evidence="2">DSM 16632</strain>
    </source>
</reference>
<evidence type="ECO:0000313" key="1">
    <source>
        <dbReference type="EMBL" id="SFL74616.1"/>
    </source>
</evidence>
<organism evidence="1 2">
    <name type="scientific">Methanobrevibacter olleyae</name>
    <dbReference type="NCBI Taxonomy" id="294671"/>
    <lineage>
        <taxon>Archaea</taxon>
        <taxon>Methanobacteriati</taxon>
        <taxon>Methanobacteriota</taxon>
        <taxon>Methanomada group</taxon>
        <taxon>Methanobacteria</taxon>
        <taxon>Methanobacteriales</taxon>
        <taxon>Methanobacteriaceae</taxon>
        <taxon>Methanobrevibacter</taxon>
    </lineage>
</organism>
<proteinExistence type="predicted"/>